<evidence type="ECO:0000313" key="3">
    <source>
        <dbReference type="EMBL" id="KDE98764.1"/>
    </source>
</evidence>
<dbReference type="EMBL" id="JALN02000001">
    <property type="protein sequence ID" value="KDE98764.1"/>
    <property type="molecule type" value="Genomic_DNA"/>
</dbReference>
<feature type="chain" id="PRO_5001627593" evidence="2">
    <location>
        <begin position="36"/>
        <end position="159"/>
    </location>
</feature>
<organism evidence="3 4">
    <name type="scientific">Mycolicibacterium aromaticivorans JS19b1 = JCM 16368</name>
    <dbReference type="NCBI Taxonomy" id="1440774"/>
    <lineage>
        <taxon>Bacteria</taxon>
        <taxon>Bacillati</taxon>
        <taxon>Actinomycetota</taxon>
        <taxon>Actinomycetes</taxon>
        <taxon>Mycobacteriales</taxon>
        <taxon>Mycobacteriaceae</taxon>
        <taxon>Mycolicibacterium</taxon>
    </lineage>
</organism>
<evidence type="ECO:0000313" key="4">
    <source>
        <dbReference type="Proteomes" id="UP000022835"/>
    </source>
</evidence>
<name>A0A064CDQ0_9MYCO</name>
<proteinExistence type="predicted"/>
<feature type="signal peptide" evidence="2">
    <location>
        <begin position="1"/>
        <end position="35"/>
    </location>
</feature>
<evidence type="ECO:0000256" key="2">
    <source>
        <dbReference type="SAM" id="SignalP"/>
    </source>
</evidence>
<dbReference type="AlphaFoldDB" id="A0A064CDQ0"/>
<dbReference type="Proteomes" id="UP000022835">
    <property type="component" value="Unassembled WGS sequence"/>
</dbReference>
<feature type="region of interest" description="Disordered" evidence="1">
    <location>
        <begin position="36"/>
        <end position="81"/>
    </location>
</feature>
<feature type="compositionally biased region" description="Polar residues" evidence="1">
    <location>
        <begin position="57"/>
        <end position="69"/>
    </location>
</feature>
<keyword evidence="2" id="KW-0732">Signal</keyword>
<feature type="compositionally biased region" description="Low complexity" evidence="1">
    <location>
        <begin position="36"/>
        <end position="46"/>
    </location>
</feature>
<dbReference type="OrthoDB" id="4749881at2"/>
<dbReference type="STRING" id="1440774.Y900_007345"/>
<evidence type="ECO:0000256" key="1">
    <source>
        <dbReference type="SAM" id="MobiDB-lite"/>
    </source>
</evidence>
<reference evidence="3" key="1">
    <citation type="submission" date="2014-05" db="EMBL/GenBank/DDBJ databases">
        <title>Genome sequence of Mycobacterium aromaticivorans strain JS19b1T (= DSM 45407T).</title>
        <authorList>
            <person name="Kwak Y."/>
            <person name="Park G.-S."/>
            <person name="Li Q.X."/>
            <person name="Lee S.-E."/>
            <person name="Shin J.-H."/>
        </authorList>
    </citation>
    <scope>NUCLEOTIDE SEQUENCE [LARGE SCALE GENOMIC DNA]</scope>
    <source>
        <strain evidence="3">JS19b1</strain>
    </source>
</reference>
<sequence length="159" mass="16475">MVSESRRELYLWIGAGLFALSAGAVLAFGSGTAHADSAGTGSSGAAHHQKHSAGPASRSTGVTVTTLPTAGSKPKSRSAVAGVRANVVGDTSLTEQDSEIAAQHKAIEEQAKTFSHEARLAVFDFTSVSPEVNSNRLYSGAGSRCFCRRRRPGTDSPTN</sequence>
<protein>
    <submittedName>
        <fullName evidence="3">Uncharacterized protein</fullName>
    </submittedName>
</protein>
<keyword evidence="4" id="KW-1185">Reference proteome</keyword>
<gene>
    <name evidence="3" type="ORF">Y900_007345</name>
</gene>
<accession>A0A064CDQ0</accession>
<dbReference type="RefSeq" id="WP_036340665.1">
    <property type="nucleotide sequence ID" value="NZ_JALN02000001.1"/>
</dbReference>
<comment type="caution">
    <text evidence="3">The sequence shown here is derived from an EMBL/GenBank/DDBJ whole genome shotgun (WGS) entry which is preliminary data.</text>
</comment>